<keyword evidence="12" id="KW-1185">Reference proteome</keyword>
<evidence type="ECO:0000256" key="7">
    <source>
        <dbReference type="ARBA" id="ARBA00023163"/>
    </source>
</evidence>
<dbReference type="InterPro" id="IPR013087">
    <property type="entry name" value="Znf_C2H2_type"/>
</dbReference>
<dbReference type="SMART" id="SM00355">
    <property type="entry name" value="ZnF_C2H2"/>
    <property type="match status" value="2"/>
</dbReference>
<keyword evidence="7" id="KW-0804">Transcription</keyword>
<dbReference type="Gene3D" id="3.30.160.60">
    <property type="entry name" value="Classic Zinc Finger"/>
    <property type="match status" value="1"/>
</dbReference>
<keyword evidence="3" id="KW-0677">Repeat</keyword>
<dbReference type="PROSITE" id="PS00028">
    <property type="entry name" value="ZINC_FINGER_C2H2_1"/>
    <property type="match status" value="2"/>
</dbReference>
<comment type="subcellular location">
    <subcellularLocation>
        <location evidence="1">Nucleus</location>
    </subcellularLocation>
</comment>
<proteinExistence type="predicted"/>
<dbReference type="EMBL" id="JAJJMB010013076">
    <property type="protein sequence ID" value="KAI3871114.1"/>
    <property type="molecule type" value="Genomic_DNA"/>
</dbReference>
<dbReference type="GO" id="GO:0005634">
    <property type="term" value="C:nucleus"/>
    <property type="evidence" value="ECO:0007669"/>
    <property type="project" value="UniProtKB-SubCell"/>
</dbReference>
<name>A0AAD4X9E9_9MAGN</name>
<feature type="domain" description="C2H2-type" evidence="10">
    <location>
        <begin position="55"/>
        <end position="82"/>
    </location>
</feature>
<feature type="domain" description="C2H2-type" evidence="10">
    <location>
        <begin position="103"/>
        <end position="130"/>
    </location>
</feature>
<keyword evidence="6" id="KW-0805">Transcription regulation</keyword>
<dbReference type="SUPFAM" id="SSF57667">
    <property type="entry name" value="beta-beta-alpha zinc fingers"/>
    <property type="match status" value="1"/>
</dbReference>
<dbReference type="PANTHER" id="PTHR26374">
    <property type="entry name" value="ZINC FINGER PROTEIN ZAT5"/>
    <property type="match status" value="1"/>
</dbReference>
<evidence type="ECO:0000256" key="3">
    <source>
        <dbReference type="ARBA" id="ARBA00022737"/>
    </source>
</evidence>
<dbReference type="Proteomes" id="UP001202328">
    <property type="component" value="Unassembled WGS sequence"/>
</dbReference>
<reference evidence="11" key="1">
    <citation type="submission" date="2022-04" db="EMBL/GenBank/DDBJ databases">
        <title>A functionally conserved STORR gene fusion in Papaver species that diverged 16.8 million years ago.</title>
        <authorList>
            <person name="Catania T."/>
        </authorList>
    </citation>
    <scope>NUCLEOTIDE SEQUENCE</scope>
    <source>
        <strain evidence="11">S-188037</strain>
    </source>
</reference>
<protein>
    <recommendedName>
        <fullName evidence="10">C2H2-type domain-containing protein</fullName>
    </recommendedName>
</protein>
<evidence type="ECO:0000313" key="11">
    <source>
        <dbReference type="EMBL" id="KAI3871114.1"/>
    </source>
</evidence>
<evidence type="ECO:0000256" key="6">
    <source>
        <dbReference type="ARBA" id="ARBA00023015"/>
    </source>
</evidence>
<sequence>MMMNSKRCRGEIEDNIANMATCLMLLSQNGGGDQIDYRPVIQAQTTSTSTRGRVYECKTCSRQFPSFQALGGHRASHKKPKLVDQASPDDLGIQQQVTKPKIHECSICGLEFAIGQALGGHMRKHRASMIESLLETTKTEVLSPSSSDITTDNTTLKQQVPIFKRSNSSRRILGLNLDLNLSPLPTTTKDSNDFEFSTLVAESNQMSIPPMIYSFI</sequence>
<organism evidence="11 12">
    <name type="scientific">Papaver atlanticum</name>
    <dbReference type="NCBI Taxonomy" id="357466"/>
    <lineage>
        <taxon>Eukaryota</taxon>
        <taxon>Viridiplantae</taxon>
        <taxon>Streptophyta</taxon>
        <taxon>Embryophyta</taxon>
        <taxon>Tracheophyta</taxon>
        <taxon>Spermatophyta</taxon>
        <taxon>Magnoliopsida</taxon>
        <taxon>Ranunculales</taxon>
        <taxon>Papaveraceae</taxon>
        <taxon>Papaveroideae</taxon>
        <taxon>Papaver</taxon>
    </lineage>
</organism>
<keyword evidence="2" id="KW-0479">Metal-binding</keyword>
<dbReference type="GO" id="GO:0008270">
    <property type="term" value="F:zinc ion binding"/>
    <property type="evidence" value="ECO:0007669"/>
    <property type="project" value="UniProtKB-KW"/>
</dbReference>
<dbReference type="PANTHER" id="PTHR26374:SF379">
    <property type="entry name" value="ZINC FINGER PROTEIN ZAT12"/>
    <property type="match status" value="1"/>
</dbReference>
<dbReference type="AlphaFoldDB" id="A0AAD4X9E9"/>
<keyword evidence="8" id="KW-0539">Nucleus</keyword>
<evidence type="ECO:0000313" key="12">
    <source>
        <dbReference type="Proteomes" id="UP001202328"/>
    </source>
</evidence>
<keyword evidence="5" id="KW-0862">Zinc</keyword>
<evidence type="ECO:0000256" key="4">
    <source>
        <dbReference type="ARBA" id="ARBA00022771"/>
    </source>
</evidence>
<gene>
    <name evidence="11" type="ORF">MKW98_015014</name>
</gene>
<evidence type="ECO:0000259" key="10">
    <source>
        <dbReference type="PROSITE" id="PS50157"/>
    </source>
</evidence>
<evidence type="ECO:0000256" key="9">
    <source>
        <dbReference type="PROSITE-ProRule" id="PRU00042"/>
    </source>
</evidence>
<dbReference type="InterPro" id="IPR036236">
    <property type="entry name" value="Znf_C2H2_sf"/>
</dbReference>
<evidence type="ECO:0000256" key="8">
    <source>
        <dbReference type="ARBA" id="ARBA00023242"/>
    </source>
</evidence>
<evidence type="ECO:0000256" key="5">
    <source>
        <dbReference type="ARBA" id="ARBA00022833"/>
    </source>
</evidence>
<dbReference type="Pfam" id="PF13912">
    <property type="entry name" value="zf-C2H2_6"/>
    <property type="match status" value="2"/>
</dbReference>
<evidence type="ECO:0000256" key="2">
    <source>
        <dbReference type="ARBA" id="ARBA00022723"/>
    </source>
</evidence>
<comment type="caution">
    <text evidence="11">The sequence shown here is derived from an EMBL/GenBank/DDBJ whole genome shotgun (WGS) entry which is preliminary data.</text>
</comment>
<keyword evidence="4 9" id="KW-0863">Zinc-finger</keyword>
<dbReference type="PROSITE" id="PS50157">
    <property type="entry name" value="ZINC_FINGER_C2H2_2"/>
    <property type="match status" value="2"/>
</dbReference>
<evidence type="ECO:0000256" key="1">
    <source>
        <dbReference type="ARBA" id="ARBA00004123"/>
    </source>
</evidence>
<accession>A0AAD4X9E9</accession>